<protein>
    <recommendedName>
        <fullName evidence="4">DUF1018 domain-containing protein</fullName>
    </recommendedName>
</protein>
<dbReference type="Proteomes" id="UP000515312">
    <property type="component" value="Chromosome"/>
</dbReference>
<accession>A0A7G8BPM3</accession>
<dbReference type="RefSeq" id="WP_186746707.1">
    <property type="nucleotide sequence ID" value="NZ_CP060394.1"/>
</dbReference>
<evidence type="ECO:0000256" key="1">
    <source>
        <dbReference type="SAM" id="MobiDB-lite"/>
    </source>
</evidence>
<evidence type="ECO:0008006" key="4">
    <source>
        <dbReference type="Google" id="ProtNLM"/>
    </source>
</evidence>
<dbReference type="EMBL" id="CP060394">
    <property type="protein sequence ID" value="QNI34493.1"/>
    <property type="molecule type" value="Genomic_DNA"/>
</dbReference>
<proteinExistence type="predicted"/>
<dbReference type="KEGG" id="adin:H7849_11720"/>
<organism evidence="2 3">
    <name type="scientific">Alloacidobacterium dinghuense</name>
    <dbReference type="NCBI Taxonomy" id="2763107"/>
    <lineage>
        <taxon>Bacteria</taxon>
        <taxon>Pseudomonadati</taxon>
        <taxon>Acidobacteriota</taxon>
        <taxon>Terriglobia</taxon>
        <taxon>Terriglobales</taxon>
        <taxon>Acidobacteriaceae</taxon>
        <taxon>Alloacidobacterium</taxon>
    </lineage>
</organism>
<reference evidence="2 3" key="1">
    <citation type="submission" date="2020-08" db="EMBL/GenBank/DDBJ databases">
        <title>Edaphobacter telluris sp. nov. and Acidobacterium dinghuensis sp. nov., two acidobacteria isolated from forest soil.</title>
        <authorList>
            <person name="Fu J."/>
            <person name="Qiu L."/>
        </authorList>
    </citation>
    <scope>NUCLEOTIDE SEQUENCE [LARGE SCALE GENOMIC DNA]</scope>
    <source>
        <strain evidence="2">4Y35</strain>
    </source>
</reference>
<keyword evidence="3" id="KW-1185">Reference proteome</keyword>
<evidence type="ECO:0000313" key="2">
    <source>
        <dbReference type="EMBL" id="QNI34493.1"/>
    </source>
</evidence>
<feature type="compositionally biased region" description="Basic and acidic residues" evidence="1">
    <location>
        <begin position="78"/>
        <end position="97"/>
    </location>
</feature>
<feature type="region of interest" description="Disordered" evidence="1">
    <location>
        <begin position="73"/>
        <end position="101"/>
    </location>
</feature>
<dbReference type="AlphaFoldDB" id="A0A7G8BPM3"/>
<sequence>METKITTGQMKRLQVLYGQLARHTFDGGNGGREARLEWASQLVRRKISSFSELTFEDARHLIDVTQAQLGVKAPATSKRMDRERARRAGTEGRKGSDDSSVTLVGPEELARIQRALDVLGWSQAQFEGWLRSPRSPLGKKSNPSIRTLREANRVWWALKGMAQARGLWKDETAYRRQSA</sequence>
<name>A0A7G8BPM3_9BACT</name>
<gene>
    <name evidence="2" type="ORF">H7849_11720</name>
</gene>
<evidence type="ECO:0000313" key="3">
    <source>
        <dbReference type="Proteomes" id="UP000515312"/>
    </source>
</evidence>